<keyword evidence="2" id="KW-1185">Reference proteome</keyword>
<gene>
    <name evidence="1" type="ORF">BO79DRAFT_215147</name>
</gene>
<dbReference type="EMBL" id="KZ824541">
    <property type="protein sequence ID" value="RAK91456.1"/>
    <property type="molecule type" value="Genomic_DNA"/>
</dbReference>
<reference evidence="1" key="1">
    <citation type="submission" date="2018-02" db="EMBL/GenBank/DDBJ databases">
        <title>The genomes of Aspergillus section Nigri reveals drivers in fungal speciation.</title>
        <authorList>
            <consortium name="DOE Joint Genome Institute"/>
            <person name="Vesth T.C."/>
            <person name="Nybo J."/>
            <person name="Theobald S."/>
            <person name="Brandl J."/>
            <person name="Frisvad J.C."/>
            <person name="Nielsen K.F."/>
            <person name="Lyhne E.K."/>
            <person name="Kogle M.E."/>
            <person name="Kuo A."/>
            <person name="Riley R."/>
            <person name="Clum A."/>
            <person name="Nolan M."/>
            <person name="Lipzen A."/>
            <person name="Salamov A."/>
            <person name="Henrissat B."/>
            <person name="Wiebenga A."/>
            <person name="De vries R.P."/>
            <person name="Grigoriev I.V."/>
            <person name="Mortensen U.H."/>
            <person name="Andersen M.R."/>
            <person name="Baker S.E."/>
        </authorList>
    </citation>
    <scope>NUCLEOTIDE SEQUENCE</scope>
    <source>
        <strain evidence="1">CBS 115574</strain>
    </source>
</reference>
<proteinExistence type="predicted"/>
<evidence type="ECO:0000313" key="1">
    <source>
        <dbReference type="EMBL" id="RAK91456.1"/>
    </source>
</evidence>
<evidence type="ECO:0000313" key="2">
    <source>
        <dbReference type="Proteomes" id="UP000249748"/>
    </source>
</evidence>
<dbReference type="Proteomes" id="UP000249748">
    <property type="component" value="Unassembled WGS sequence"/>
</dbReference>
<sequence length="204" mass="22449">MAKPYVSQPLYHSIVLPVSLEHPTAVLVQDMSTNPHTLGLWNIAHRILRLWNTAMSMAVQSQIKISSYGWNGTTKLWNSASVKLEHHLNRVHTFAFSPNGELISDWGGGILEALKKPITGPLFSGDGRLVAAFAGETIMVWDTGSGKFIRALELDVDDSDVECYVSIKAAFRPDGKVITWALDSSKLGTQFRGSKSRLLTARLS</sequence>
<accession>A0ACD1IN29</accession>
<name>A0ACD1IN29_9EURO</name>
<protein>
    <submittedName>
        <fullName evidence="1">Uncharacterized protein</fullName>
    </submittedName>
</protein>
<organism evidence="1 2">
    <name type="scientific">Aspergillus costaricaensis CBS 115574</name>
    <dbReference type="NCBI Taxonomy" id="1448317"/>
    <lineage>
        <taxon>Eukaryota</taxon>
        <taxon>Fungi</taxon>
        <taxon>Dikarya</taxon>
        <taxon>Ascomycota</taxon>
        <taxon>Pezizomycotina</taxon>
        <taxon>Eurotiomycetes</taxon>
        <taxon>Eurotiomycetidae</taxon>
        <taxon>Eurotiales</taxon>
        <taxon>Aspergillaceae</taxon>
        <taxon>Aspergillus</taxon>
        <taxon>Aspergillus subgen. Circumdati</taxon>
    </lineage>
</organism>